<comment type="caution">
    <text evidence="1">The sequence shown here is derived from an EMBL/GenBank/DDBJ whole genome shotgun (WGS) entry which is preliminary data.</text>
</comment>
<proteinExistence type="predicted"/>
<protein>
    <submittedName>
        <fullName evidence="1">Uncharacterized protein</fullName>
    </submittedName>
</protein>
<accession>A0A392SLN1</accession>
<dbReference type="AlphaFoldDB" id="A0A392SLN1"/>
<feature type="non-terminal residue" evidence="1">
    <location>
        <position position="68"/>
    </location>
</feature>
<keyword evidence="2" id="KW-1185">Reference proteome</keyword>
<evidence type="ECO:0000313" key="1">
    <source>
        <dbReference type="EMBL" id="MCI48885.1"/>
    </source>
</evidence>
<evidence type="ECO:0000313" key="2">
    <source>
        <dbReference type="Proteomes" id="UP000265520"/>
    </source>
</evidence>
<name>A0A392SLN1_9FABA</name>
<sequence>MLRKKKEEITITGRVDHRSIEVGHPTKVTDKDIAVSLNTRPVDRMISHAHRKGVIHQKDHTRLLTGLK</sequence>
<organism evidence="1 2">
    <name type="scientific">Trifolium medium</name>
    <dbReference type="NCBI Taxonomy" id="97028"/>
    <lineage>
        <taxon>Eukaryota</taxon>
        <taxon>Viridiplantae</taxon>
        <taxon>Streptophyta</taxon>
        <taxon>Embryophyta</taxon>
        <taxon>Tracheophyta</taxon>
        <taxon>Spermatophyta</taxon>
        <taxon>Magnoliopsida</taxon>
        <taxon>eudicotyledons</taxon>
        <taxon>Gunneridae</taxon>
        <taxon>Pentapetalae</taxon>
        <taxon>rosids</taxon>
        <taxon>fabids</taxon>
        <taxon>Fabales</taxon>
        <taxon>Fabaceae</taxon>
        <taxon>Papilionoideae</taxon>
        <taxon>50 kb inversion clade</taxon>
        <taxon>NPAAA clade</taxon>
        <taxon>Hologalegina</taxon>
        <taxon>IRL clade</taxon>
        <taxon>Trifolieae</taxon>
        <taxon>Trifolium</taxon>
    </lineage>
</organism>
<dbReference type="Proteomes" id="UP000265520">
    <property type="component" value="Unassembled WGS sequence"/>
</dbReference>
<dbReference type="EMBL" id="LXQA010392946">
    <property type="protein sequence ID" value="MCI48885.1"/>
    <property type="molecule type" value="Genomic_DNA"/>
</dbReference>
<reference evidence="1 2" key="1">
    <citation type="journal article" date="2018" name="Front. Plant Sci.">
        <title>Red Clover (Trifolium pratense) and Zigzag Clover (T. medium) - A Picture of Genomic Similarities and Differences.</title>
        <authorList>
            <person name="Dluhosova J."/>
            <person name="Istvanek J."/>
            <person name="Nedelnik J."/>
            <person name="Repkova J."/>
        </authorList>
    </citation>
    <scope>NUCLEOTIDE SEQUENCE [LARGE SCALE GENOMIC DNA]</scope>
    <source>
        <strain evidence="2">cv. 10/8</strain>
        <tissue evidence="1">Leaf</tissue>
    </source>
</reference>